<organism evidence="3">
    <name type="scientific">Naegleria gruberi</name>
    <name type="common">Amoeba</name>
    <dbReference type="NCBI Taxonomy" id="5762"/>
    <lineage>
        <taxon>Eukaryota</taxon>
        <taxon>Discoba</taxon>
        <taxon>Heterolobosea</taxon>
        <taxon>Tetramitia</taxon>
        <taxon>Eutetramitia</taxon>
        <taxon>Vahlkampfiidae</taxon>
        <taxon>Naegleria</taxon>
    </lineage>
</organism>
<protein>
    <submittedName>
        <fullName evidence="2">Predicted protein</fullName>
    </submittedName>
</protein>
<reference evidence="2 3" key="1">
    <citation type="journal article" date="2010" name="Cell">
        <title>The genome of Naegleria gruberi illuminates early eukaryotic versatility.</title>
        <authorList>
            <person name="Fritz-Laylin L.K."/>
            <person name="Prochnik S.E."/>
            <person name="Ginger M.L."/>
            <person name="Dacks J.B."/>
            <person name="Carpenter M.L."/>
            <person name="Field M.C."/>
            <person name="Kuo A."/>
            <person name="Paredez A."/>
            <person name="Chapman J."/>
            <person name="Pham J."/>
            <person name="Shu S."/>
            <person name="Neupane R."/>
            <person name="Cipriano M."/>
            <person name="Mancuso J."/>
            <person name="Tu H."/>
            <person name="Salamov A."/>
            <person name="Lindquist E."/>
            <person name="Shapiro H."/>
            <person name="Lucas S."/>
            <person name="Grigoriev I.V."/>
            <person name="Cande W.Z."/>
            <person name="Fulton C."/>
            <person name="Rokhsar D.S."/>
            <person name="Dawson S.C."/>
        </authorList>
    </citation>
    <scope>NUCLEOTIDE SEQUENCE [LARGE SCALE GENOMIC DNA]</scope>
    <source>
        <strain evidence="2 3">NEG-M</strain>
    </source>
</reference>
<evidence type="ECO:0000259" key="1">
    <source>
        <dbReference type="Pfam" id="PF13475"/>
    </source>
</evidence>
<dbReference type="KEGG" id="ngr:NAEGRDRAFT_70731"/>
<feature type="domain" description="DUF4116" evidence="1">
    <location>
        <begin position="157"/>
        <end position="198"/>
    </location>
</feature>
<feature type="domain" description="DUF4116" evidence="1">
    <location>
        <begin position="280"/>
        <end position="322"/>
    </location>
</feature>
<evidence type="ECO:0000313" key="2">
    <source>
        <dbReference type="EMBL" id="EFC41370.1"/>
    </source>
</evidence>
<dbReference type="Pfam" id="PF13475">
    <property type="entry name" value="DUF4116"/>
    <property type="match status" value="3"/>
</dbReference>
<dbReference type="AlphaFoldDB" id="D2VP49"/>
<dbReference type="InParanoid" id="D2VP49"/>
<dbReference type="EMBL" id="GG738886">
    <property type="protein sequence ID" value="EFC41370.1"/>
    <property type="molecule type" value="Genomic_DNA"/>
</dbReference>
<dbReference type="RefSeq" id="XP_002674114.1">
    <property type="nucleotide sequence ID" value="XM_002674068.1"/>
</dbReference>
<dbReference type="GeneID" id="8850661"/>
<dbReference type="InterPro" id="IPR025197">
    <property type="entry name" value="DUF4116"/>
</dbReference>
<name>D2VP49_NAEGR</name>
<dbReference type="VEuPathDB" id="AmoebaDB:NAEGRDRAFT_70731"/>
<dbReference type="Proteomes" id="UP000006671">
    <property type="component" value="Unassembled WGS sequence"/>
</dbReference>
<sequence>MSQDHEQQCILILVEEPFYLSNNQNSFRIKLKEKFTQLGKGYSKWIEAKVKYIKEQRERRVSNSLLQVNFLPIEFLFDDYLVIQAMKSIRPKYSNLVRDLPFILNRKSLFELAFKEWFCDPLLQSSETSKSDLDIAHMLVQFQGRHLAFLSEECQSDKRIVLSAVKNDGWAYLYASEDLKNDPEIIMAAVKSDSITLEESVFERYPEIAVEYLVQHYNTSLSYLFKDKHVVLEAIKRNVNVYSNSNMKDELKKDREIILAIAPVNITLLDHVKGIDLLQDRDFCLQLVKINYLAFRYLSESIRNNDEEILLNCLQHDPSLLEQSELRNNKQFILKALNHDCKILPYIPAELIKDESFENFKENEKSESLQLEDDSNDMFMVGNYEENDEFIEEEEVKKPNKRKDFELLFKQNDRKGILEVIRNDASLMRFAKEDLLKDSQFAMECVMVNQNCIEYFPFFKNDKDFVLKVIDLGNFTNISLAESLVSDLDFKQKIADLILQRKVVFTQVPNFLTDNEEILLSSMKVNQYKFSYQQIPKNLIENREFVMKALKLSPAFYLAIDLNHDEEYRMAALKYHGLIADFSHINSQEEFDILLRERMNYAYGGGTFHLH</sequence>
<accession>D2VP49</accession>
<feature type="domain" description="DUF4116" evidence="1">
    <location>
        <begin position="413"/>
        <end position="457"/>
    </location>
</feature>
<keyword evidence="3" id="KW-1185">Reference proteome</keyword>
<evidence type="ECO:0000313" key="3">
    <source>
        <dbReference type="Proteomes" id="UP000006671"/>
    </source>
</evidence>
<proteinExistence type="predicted"/>
<gene>
    <name evidence="2" type="ORF">NAEGRDRAFT_70731</name>
</gene>